<dbReference type="InParanoid" id="A0A6J0BU94"/>
<dbReference type="InterPro" id="IPR050382">
    <property type="entry name" value="MFS_Na/Anion_cotransporter"/>
</dbReference>
<dbReference type="PROSITE" id="PS50850">
    <property type="entry name" value="MFS"/>
    <property type="match status" value="1"/>
</dbReference>
<sequence>MVGYVRAAYAMMLCVANMIIYGLKVNIATAIIGMTKRKPVKEGETAPQCPQFTNDHTEVSTIQGPFEWTPVEQGLVVSIYFAGYMLGMFPSGYCADRFNSKWVLIVTVFFNAVTTILLPLTARAHLHALYALRFFTGLVSSSNLPVMNVLMGKWVVYEEKGMWAAIIYAGMPLGTVISILTTAQIMSAAGWEAVFYVHGTLPLIWCVIFILFFADNPESQKFITEEEREYICGTYAHRKPFSENKPRVPWKAIFTSVPFWALILTNTLGNFSWYFLLTTAPLYMNHVLKFNIKANAGITCFPYLIIAILNPCLGKLLDWGRTRGIWKMTVARKIAVTISCVPTAVLILIIAYIGCHRLATTILLCINIVVAGTVFIGHLCNQNDLSPNFAGILMGITNTPGTIPAFVIPALTGHFTKNEHTFGTWRNIFWIVIICQISAWLIFTIFGSGNIQPWNEVEQNAVTEEVASESRNRENRRQ</sequence>
<proteinExistence type="predicted"/>
<dbReference type="PANTHER" id="PTHR11662:SF457">
    <property type="entry name" value="MAJOR FACILITATOR SUPERFAMILY TRANSPORTER 3"/>
    <property type="match status" value="1"/>
</dbReference>
<dbReference type="GO" id="GO:0015293">
    <property type="term" value="F:symporter activity"/>
    <property type="evidence" value="ECO:0007669"/>
    <property type="project" value="UniProtKB-KW"/>
</dbReference>
<dbReference type="RefSeq" id="XP_015517837.2">
    <property type="nucleotide sequence ID" value="XM_015662351.2"/>
</dbReference>
<feature type="transmembrane region" description="Helical" evidence="5">
    <location>
        <begin position="296"/>
        <end position="313"/>
    </location>
</feature>
<dbReference type="KEGG" id="nlo:107222833"/>
<dbReference type="SUPFAM" id="SSF103473">
    <property type="entry name" value="MFS general substrate transporter"/>
    <property type="match status" value="1"/>
</dbReference>
<dbReference type="OrthoDB" id="2985014at2759"/>
<keyword evidence="2 5" id="KW-0812">Transmembrane</keyword>
<keyword evidence="7" id="KW-1185">Reference proteome</keyword>
<feature type="transmembrane region" description="Helical" evidence="5">
    <location>
        <begin position="389"/>
        <end position="408"/>
    </location>
</feature>
<evidence type="ECO:0000313" key="8">
    <source>
        <dbReference type="RefSeq" id="XP_015517837.2"/>
    </source>
</evidence>
<feature type="transmembrane region" description="Helical" evidence="5">
    <location>
        <begin position="252"/>
        <end position="276"/>
    </location>
</feature>
<feature type="transmembrane region" description="Helical" evidence="5">
    <location>
        <begin position="359"/>
        <end position="377"/>
    </location>
</feature>
<feature type="transmembrane region" description="Helical" evidence="5">
    <location>
        <begin position="7"/>
        <end position="32"/>
    </location>
</feature>
<evidence type="ECO:0000256" key="4">
    <source>
        <dbReference type="ARBA" id="ARBA00023136"/>
    </source>
</evidence>
<feature type="transmembrane region" description="Helical" evidence="5">
    <location>
        <begin position="128"/>
        <end position="150"/>
    </location>
</feature>
<dbReference type="Pfam" id="PF07690">
    <property type="entry name" value="MFS_1"/>
    <property type="match status" value="1"/>
</dbReference>
<evidence type="ECO:0000313" key="7">
    <source>
        <dbReference type="Proteomes" id="UP000829291"/>
    </source>
</evidence>
<gene>
    <name evidence="8" type="primary">LOC107222833</name>
</gene>
<feature type="transmembrane region" description="Helical" evidence="5">
    <location>
        <begin position="102"/>
        <end position="122"/>
    </location>
</feature>
<feature type="transmembrane region" description="Helical" evidence="5">
    <location>
        <begin position="75"/>
        <end position="95"/>
    </location>
</feature>
<keyword evidence="3 5" id="KW-1133">Transmembrane helix</keyword>
<evidence type="ECO:0000256" key="5">
    <source>
        <dbReference type="SAM" id="Phobius"/>
    </source>
</evidence>
<evidence type="ECO:0000256" key="1">
    <source>
        <dbReference type="ARBA" id="ARBA00004141"/>
    </source>
</evidence>
<feature type="domain" description="Major facilitator superfamily (MFS) profile" evidence="6">
    <location>
        <begin position="10"/>
        <end position="451"/>
    </location>
</feature>
<protein>
    <submittedName>
        <fullName evidence="8">Sialin-like</fullName>
    </submittedName>
</protein>
<feature type="transmembrane region" description="Helical" evidence="5">
    <location>
        <begin position="428"/>
        <end position="446"/>
    </location>
</feature>
<evidence type="ECO:0000256" key="3">
    <source>
        <dbReference type="ARBA" id="ARBA00022989"/>
    </source>
</evidence>
<name>A0A6J0BU94_NEOLC</name>
<accession>A0A6J0BU94</accession>
<dbReference type="GO" id="GO:0006820">
    <property type="term" value="P:monoatomic anion transport"/>
    <property type="evidence" value="ECO:0007669"/>
    <property type="project" value="TreeGrafter"/>
</dbReference>
<dbReference type="AlphaFoldDB" id="A0A6J0BU94"/>
<comment type="subcellular location">
    <subcellularLocation>
        <location evidence="1">Membrane</location>
        <topology evidence="1">Multi-pass membrane protein</topology>
    </subcellularLocation>
</comment>
<dbReference type="InterPro" id="IPR020846">
    <property type="entry name" value="MFS_dom"/>
</dbReference>
<evidence type="ECO:0000256" key="2">
    <source>
        <dbReference type="ARBA" id="ARBA00022692"/>
    </source>
</evidence>
<feature type="transmembrane region" description="Helical" evidence="5">
    <location>
        <begin position="162"/>
        <end position="187"/>
    </location>
</feature>
<evidence type="ECO:0000259" key="6">
    <source>
        <dbReference type="PROSITE" id="PS50850"/>
    </source>
</evidence>
<keyword evidence="4 5" id="KW-0472">Membrane</keyword>
<dbReference type="Proteomes" id="UP000829291">
    <property type="component" value="Chromosome 6"/>
</dbReference>
<dbReference type="GeneID" id="107222833"/>
<dbReference type="InterPro" id="IPR011701">
    <property type="entry name" value="MFS"/>
</dbReference>
<dbReference type="GO" id="GO:0016020">
    <property type="term" value="C:membrane"/>
    <property type="evidence" value="ECO:0007669"/>
    <property type="project" value="UniProtKB-SubCell"/>
</dbReference>
<dbReference type="PANTHER" id="PTHR11662">
    <property type="entry name" value="SOLUTE CARRIER FAMILY 17"/>
    <property type="match status" value="1"/>
</dbReference>
<feature type="transmembrane region" description="Helical" evidence="5">
    <location>
        <begin position="193"/>
        <end position="214"/>
    </location>
</feature>
<organism evidence="8">
    <name type="scientific">Neodiprion lecontei</name>
    <name type="common">Redheaded pine sawfly</name>
    <dbReference type="NCBI Taxonomy" id="441921"/>
    <lineage>
        <taxon>Eukaryota</taxon>
        <taxon>Metazoa</taxon>
        <taxon>Ecdysozoa</taxon>
        <taxon>Arthropoda</taxon>
        <taxon>Hexapoda</taxon>
        <taxon>Insecta</taxon>
        <taxon>Pterygota</taxon>
        <taxon>Neoptera</taxon>
        <taxon>Endopterygota</taxon>
        <taxon>Hymenoptera</taxon>
        <taxon>Tenthredinoidea</taxon>
        <taxon>Diprionidae</taxon>
        <taxon>Diprioninae</taxon>
        <taxon>Neodiprion</taxon>
    </lineage>
</organism>
<dbReference type="Gene3D" id="1.20.1250.20">
    <property type="entry name" value="MFS general substrate transporter like domains"/>
    <property type="match status" value="2"/>
</dbReference>
<feature type="transmembrane region" description="Helical" evidence="5">
    <location>
        <begin position="334"/>
        <end position="353"/>
    </location>
</feature>
<dbReference type="InterPro" id="IPR036259">
    <property type="entry name" value="MFS_trans_sf"/>
</dbReference>
<reference evidence="8" key="1">
    <citation type="submission" date="2025-08" db="UniProtKB">
        <authorList>
            <consortium name="RefSeq"/>
        </authorList>
    </citation>
    <scope>IDENTIFICATION</scope>
    <source>
        <tissue evidence="8">Thorax and Abdomen</tissue>
    </source>
</reference>